<evidence type="ECO:0000259" key="1">
    <source>
        <dbReference type="Pfam" id="PF02538"/>
    </source>
</evidence>
<dbReference type="AlphaFoldDB" id="A0A936ZG82"/>
<evidence type="ECO:0000313" key="3">
    <source>
        <dbReference type="Proteomes" id="UP000613011"/>
    </source>
</evidence>
<dbReference type="GO" id="GO:0005829">
    <property type="term" value="C:cytosol"/>
    <property type="evidence" value="ECO:0007669"/>
    <property type="project" value="TreeGrafter"/>
</dbReference>
<name>A0A936ZG82_9BURK</name>
<protein>
    <submittedName>
        <fullName evidence="2">Hydantoinase B/oxoprolinase family protein</fullName>
    </submittedName>
</protein>
<gene>
    <name evidence="2" type="ORF">JI739_03025</name>
</gene>
<dbReference type="GO" id="GO:0017168">
    <property type="term" value="F:5-oxoprolinase (ATP-hydrolyzing) activity"/>
    <property type="evidence" value="ECO:0007669"/>
    <property type="project" value="TreeGrafter"/>
</dbReference>
<dbReference type="GO" id="GO:0006749">
    <property type="term" value="P:glutathione metabolic process"/>
    <property type="evidence" value="ECO:0007669"/>
    <property type="project" value="TreeGrafter"/>
</dbReference>
<feature type="domain" description="Hydantoinase B/oxoprolinase" evidence="1">
    <location>
        <begin position="11"/>
        <end position="536"/>
    </location>
</feature>
<comment type="caution">
    <text evidence="2">The sequence shown here is derived from an EMBL/GenBank/DDBJ whole genome shotgun (WGS) entry which is preliminary data.</text>
</comment>
<dbReference type="InterPro" id="IPR045079">
    <property type="entry name" value="Oxoprolinase-like"/>
</dbReference>
<sequence length="569" mass="60789">MNDEARPGAIDPITLEVIRCGLVAIANQLDANIARTAYSPIVYEYKDYAVGILDAEGRLICQCTGGIPIFIADIMGVAIRDGLSIHGAGGIRQGDVIISNHAGTIGQHLNNVVMYTPAFHDASEQPVAFVAIVMHWMDIGGRAIGSVSMHATDIFQEGIQFRSVKLHAADRRCEDIYRIIECNTRFPGMVLGDIEAQVAGCRMGRALVETLVARYGLDTFRCAVDTIWDQSEASARAAIGSVPDGTYSARVEMDDDGTADGGRLPIEVHVRVESGVLTVDLTRLPDEVAAPINSGAHGGAHTCARIAFKYLFAPEEAANEGTFRPLRLELRQGSLLSASSHAAMGRYNAPMPTVIDAIIRALEPAMPGQVAGGHFGTFASVQFVGRQPKTRALFQCNDSGHGGWGATQGHDGSGPFRTMAHGDTRIVPTEVQEALYPLRIDEFSLRQDSGGAGEFRGGLGLCKRYEILGELTLVTYFERTASPPWGVCGGGEGAVGQVLVAEGGREPVPMLKGERALAAGDRVVVLTGGGGGYGPPPDRRPEKIAEDLRLGYVSPDWVRKHHPDAQDGR</sequence>
<proteinExistence type="predicted"/>
<dbReference type="Proteomes" id="UP000613011">
    <property type="component" value="Unassembled WGS sequence"/>
</dbReference>
<reference evidence="2" key="1">
    <citation type="submission" date="2021-01" db="EMBL/GenBank/DDBJ databases">
        <title>Ramlibacter sp. strain AW1 16S ribosomal RNA gene Genome sequencing and assembly.</title>
        <authorList>
            <person name="Kang M."/>
        </authorList>
    </citation>
    <scope>NUCLEOTIDE SEQUENCE</scope>
    <source>
        <strain evidence="2">AW1</strain>
    </source>
</reference>
<dbReference type="Pfam" id="PF02538">
    <property type="entry name" value="Hydantoinase_B"/>
    <property type="match status" value="1"/>
</dbReference>
<dbReference type="RefSeq" id="WP_201682353.1">
    <property type="nucleotide sequence ID" value="NZ_JAEQNA010000001.1"/>
</dbReference>
<dbReference type="InterPro" id="IPR003692">
    <property type="entry name" value="Hydantoinase_B"/>
</dbReference>
<dbReference type="EMBL" id="JAEQNA010000001">
    <property type="protein sequence ID" value="MBL0419312.1"/>
    <property type="molecule type" value="Genomic_DNA"/>
</dbReference>
<dbReference type="PANTHER" id="PTHR11365">
    <property type="entry name" value="5-OXOPROLINASE RELATED"/>
    <property type="match status" value="1"/>
</dbReference>
<keyword evidence="3" id="KW-1185">Reference proteome</keyword>
<organism evidence="2 3">
    <name type="scientific">Ramlibacter aurantiacus</name>
    <dbReference type="NCBI Taxonomy" id="2801330"/>
    <lineage>
        <taxon>Bacteria</taxon>
        <taxon>Pseudomonadati</taxon>
        <taxon>Pseudomonadota</taxon>
        <taxon>Betaproteobacteria</taxon>
        <taxon>Burkholderiales</taxon>
        <taxon>Comamonadaceae</taxon>
        <taxon>Ramlibacter</taxon>
    </lineage>
</organism>
<evidence type="ECO:0000313" key="2">
    <source>
        <dbReference type="EMBL" id="MBL0419312.1"/>
    </source>
</evidence>
<accession>A0A936ZG82</accession>
<dbReference type="PANTHER" id="PTHR11365:SF23">
    <property type="entry name" value="HYPOTHETICAL 5-OXOPROLINASE (EUROFUNG)-RELATED"/>
    <property type="match status" value="1"/>
</dbReference>